<evidence type="ECO:0000256" key="6">
    <source>
        <dbReference type="ARBA" id="ARBA00022824"/>
    </source>
</evidence>
<evidence type="ECO:0000256" key="8">
    <source>
        <dbReference type="ARBA" id="ARBA00022833"/>
    </source>
</evidence>
<feature type="domain" description="Fatty acid hydroxylase" evidence="15">
    <location>
        <begin position="63"/>
        <end position="200"/>
    </location>
</feature>
<dbReference type="OrthoDB" id="9784228at2"/>
<keyword evidence="9 14" id="KW-1133">Transmembrane helix</keyword>
<dbReference type="PANTHER" id="PTHR12863">
    <property type="entry name" value="FATTY ACID HYDROXYLASE"/>
    <property type="match status" value="1"/>
</dbReference>
<keyword evidence="3" id="KW-0444">Lipid biosynthesis</keyword>
<dbReference type="GO" id="GO:0005506">
    <property type="term" value="F:iron ion binding"/>
    <property type="evidence" value="ECO:0007669"/>
    <property type="project" value="InterPro"/>
</dbReference>
<dbReference type="STRING" id="1341181.FLJC2902T_29120"/>
<evidence type="ECO:0000256" key="4">
    <source>
        <dbReference type="ARBA" id="ARBA00022692"/>
    </source>
</evidence>
<evidence type="ECO:0000256" key="3">
    <source>
        <dbReference type="ARBA" id="ARBA00022516"/>
    </source>
</evidence>
<gene>
    <name evidence="16" type="ORF">FLJC2902T_29120</name>
</gene>
<keyword evidence="4 14" id="KW-0812">Transmembrane</keyword>
<keyword evidence="11" id="KW-0443">Lipid metabolism</keyword>
<evidence type="ECO:0000256" key="11">
    <source>
        <dbReference type="ARBA" id="ARBA00023098"/>
    </source>
</evidence>
<dbReference type="PATRIC" id="fig|1341181.4.peg.2863"/>
<feature type="transmembrane region" description="Helical" evidence="14">
    <location>
        <begin position="138"/>
        <end position="158"/>
    </location>
</feature>
<evidence type="ECO:0000256" key="9">
    <source>
        <dbReference type="ARBA" id="ARBA00022989"/>
    </source>
</evidence>
<evidence type="ECO:0000259" key="15">
    <source>
        <dbReference type="Pfam" id="PF04116"/>
    </source>
</evidence>
<keyword evidence="12 14" id="KW-0472">Membrane</keyword>
<keyword evidence="7" id="KW-0276">Fatty acid metabolism</keyword>
<evidence type="ECO:0000313" key="17">
    <source>
        <dbReference type="Proteomes" id="UP000018004"/>
    </source>
</evidence>
<dbReference type="GO" id="GO:0080132">
    <property type="term" value="F:fatty acid 2-hydroxylase activity"/>
    <property type="evidence" value="ECO:0007669"/>
    <property type="project" value="InterPro"/>
</dbReference>
<feature type="transmembrane region" description="Helical" evidence="14">
    <location>
        <begin position="28"/>
        <end position="45"/>
    </location>
</feature>
<proteinExistence type="predicted"/>
<evidence type="ECO:0000256" key="13">
    <source>
        <dbReference type="ARBA" id="ARBA00023160"/>
    </source>
</evidence>
<keyword evidence="13" id="KW-0275">Fatty acid biosynthesis</keyword>
<dbReference type="GO" id="GO:0006633">
    <property type="term" value="P:fatty acid biosynthetic process"/>
    <property type="evidence" value="ECO:0007669"/>
    <property type="project" value="UniProtKB-KW"/>
</dbReference>
<dbReference type="InterPro" id="IPR006694">
    <property type="entry name" value="Fatty_acid_hydroxylase"/>
</dbReference>
<evidence type="ECO:0000313" key="16">
    <source>
        <dbReference type="EMBL" id="ESU26425.1"/>
    </source>
</evidence>
<dbReference type="Proteomes" id="UP000018004">
    <property type="component" value="Unassembled WGS sequence"/>
</dbReference>
<keyword evidence="6" id="KW-0256">Endoplasmic reticulum</keyword>
<evidence type="ECO:0000256" key="5">
    <source>
        <dbReference type="ARBA" id="ARBA00022723"/>
    </source>
</evidence>
<comment type="subcellular location">
    <subcellularLocation>
        <location evidence="2">Endoplasmic reticulum membrane</location>
        <topology evidence="2">Multi-pass membrane protein</topology>
    </subcellularLocation>
</comment>
<evidence type="ECO:0000256" key="2">
    <source>
        <dbReference type="ARBA" id="ARBA00004477"/>
    </source>
</evidence>
<dbReference type="RefSeq" id="WP_023580458.1">
    <property type="nucleotide sequence ID" value="NZ_AVGG01000019.1"/>
</dbReference>
<comment type="caution">
    <text evidence="16">The sequence shown here is derived from an EMBL/GenBank/DDBJ whole genome shotgun (WGS) entry which is preliminary data.</text>
</comment>
<evidence type="ECO:0000256" key="14">
    <source>
        <dbReference type="SAM" id="Phobius"/>
    </source>
</evidence>
<name>V6SPR7_9FLAO</name>
<sequence length="221" mass="26372">MAKRAVVFNEGQARLFENKYLEMLTKGNPILIWSMYIPILAYLIFRANTVYGLSGLLICGLFVGGMLYWTFFEYLAHRYLFHMVSENIRMKKVAYVMHGNHHEYPKDKTRLFMPPVPSLILSSVLFGLHYLLLWDYNWAFFPGFMFGYLLYASMHYAIHAIEPPFEFMRPLWRNHQMHHYRNEHLGYGVSNTFWDKIFGTTFDLRKHKEDKEKADALKFDK</sequence>
<evidence type="ECO:0000256" key="1">
    <source>
        <dbReference type="ARBA" id="ARBA00001947"/>
    </source>
</evidence>
<organism evidence="16 17">
    <name type="scientific">Flavobacterium limnosediminis JC2902</name>
    <dbReference type="NCBI Taxonomy" id="1341181"/>
    <lineage>
        <taxon>Bacteria</taxon>
        <taxon>Pseudomonadati</taxon>
        <taxon>Bacteroidota</taxon>
        <taxon>Flavobacteriia</taxon>
        <taxon>Flavobacteriales</taxon>
        <taxon>Flavobacteriaceae</taxon>
        <taxon>Flavobacterium</taxon>
    </lineage>
</organism>
<evidence type="ECO:0000256" key="7">
    <source>
        <dbReference type="ARBA" id="ARBA00022832"/>
    </source>
</evidence>
<keyword evidence="10" id="KW-0560">Oxidoreductase</keyword>
<protein>
    <submittedName>
        <fullName evidence="16">Fatty acid hydroxylase</fullName>
    </submittedName>
</protein>
<comment type="cofactor">
    <cofactor evidence="1">
        <name>Zn(2+)</name>
        <dbReference type="ChEBI" id="CHEBI:29105"/>
    </cofactor>
</comment>
<dbReference type="AlphaFoldDB" id="V6SPR7"/>
<dbReference type="EMBL" id="AVGG01000019">
    <property type="protein sequence ID" value="ESU26425.1"/>
    <property type="molecule type" value="Genomic_DNA"/>
</dbReference>
<dbReference type="GO" id="GO:0016020">
    <property type="term" value="C:membrane"/>
    <property type="evidence" value="ECO:0007669"/>
    <property type="project" value="InterPro"/>
</dbReference>
<reference evidence="16 17" key="1">
    <citation type="submission" date="2013-08" db="EMBL/GenBank/DDBJ databases">
        <title>Flavobacterium limnosediminis JC2902 genome sequencing.</title>
        <authorList>
            <person name="Lee K."/>
            <person name="Yi H."/>
            <person name="Park S."/>
            <person name="Chun J."/>
        </authorList>
    </citation>
    <scope>NUCLEOTIDE SEQUENCE [LARGE SCALE GENOMIC DNA]</scope>
    <source>
        <strain evidence="16 17">JC2902</strain>
    </source>
</reference>
<accession>V6SPR7</accession>
<dbReference type="PANTHER" id="PTHR12863:SF1">
    <property type="entry name" value="FATTY ACID 2-HYDROXYLASE"/>
    <property type="match status" value="1"/>
</dbReference>
<feature type="transmembrane region" description="Helical" evidence="14">
    <location>
        <begin position="111"/>
        <end position="132"/>
    </location>
</feature>
<keyword evidence="17" id="KW-1185">Reference proteome</keyword>
<evidence type="ECO:0000256" key="12">
    <source>
        <dbReference type="ARBA" id="ARBA00023136"/>
    </source>
</evidence>
<dbReference type="InterPro" id="IPR014430">
    <property type="entry name" value="Scs7"/>
</dbReference>
<dbReference type="eggNOG" id="COG3000">
    <property type="taxonomic scope" value="Bacteria"/>
</dbReference>
<feature type="transmembrane region" description="Helical" evidence="14">
    <location>
        <begin position="51"/>
        <end position="71"/>
    </location>
</feature>
<keyword evidence="5" id="KW-0479">Metal-binding</keyword>
<dbReference type="Pfam" id="PF04116">
    <property type="entry name" value="FA_hydroxylase"/>
    <property type="match status" value="1"/>
</dbReference>
<keyword evidence="8" id="KW-0862">Zinc</keyword>
<evidence type="ECO:0000256" key="10">
    <source>
        <dbReference type="ARBA" id="ARBA00023002"/>
    </source>
</evidence>